<reference evidence="4" key="1">
    <citation type="journal article" date="2019" name="Int. J. Syst. Evol. Microbiol.">
        <title>The Global Catalogue of Microorganisms (GCM) 10K type strain sequencing project: providing services to taxonomists for standard genome sequencing and annotation.</title>
        <authorList>
            <consortium name="The Broad Institute Genomics Platform"/>
            <consortium name="The Broad Institute Genome Sequencing Center for Infectious Disease"/>
            <person name="Wu L."/>
            <person name="Ma J."/>
        </authorList>
    </citation>
    <scope>NUCLEOTIDE SEQUENCE [LARGE SCALE GENOMIC DNA]</scope>
    <source>
        <strain evidence="4">DT72</strain>
    </source>
</reference>
<feature type="transmembrane region" description="Helical" evidence="2">
    <location>
        <begin position="223"/>
        <end position="245"/>
    </location>
</feature>
<feature type="region of interest" description="Disordered" evidence="1">
    <location>
        <begin position="410"/>
        <end position="479"/>
    </location>
</feature>
<evidence type="ECO:0000313" key="4">
    <source>
        <dbReference type="Proteomes" id="UP001597286"/>
    </source>
</evidence>
<evidence type="ECO:0000256" key="2">
    <source>
        <dbReference type="SAM" id="Phobius"/>
    </source>
</evidence>
<sequence>MPIHENAPTSGRSRGREIALNVGAVAGLICVLAAAASFLFGIKPLVFRSGSMSPDIPTGALALSKAMPAADLAVGDVVSVENEQGTRITHRIQDVVAADGAGAVLILKGDANKDADITPYTVTEADRVFASVPGLGYAVSWLSSPTAIFLGGAFVGGLMVLAFGPASKRTDDDDTDSNQGGTPDRPEAVEQPVAYAHSGFDGPTEQLRTADFTIRRFLPARTLMVLGAVGVTALGATAVGTSAAFTDTAVAGSSFTANANFYPTPVVTSTSCSNVGSAGFRDAKISWTSLGNTPLGVPYQYVVKVRRDNNPNEVKTTYDVGTATSKQVNFDDTAKGWILEVHTKNGPNVSTGWRGQGVWTSTIWDTYCSGGESNVPNPSGENPQSLGVTAETSMAAMRMPSPEAVAATTVPAPSTTVEPTTEMTSAAPVTTAPSTTAPTSTPVESTSTAAVITTTTAEPTTTPPVTTTDDAPAVSAPSGDLAISNVSTSGRYTATVNGTTATITDKSGSQVYSGTVGRKAIAQWASGADQLWIIDGDTLTLVDAASGSATTVDPSSGDVPAEIAVLVTN</sequence>
<evidence type="ECO:0000256" key="1">
    <source>
        <dbReference type="SAM" id="MobiDB-lite"/>
    </source>
</evidence>
<feature type="compositionally biased region" description="Low complexity" evidence="1">
    <location>
        <begin position="410"/>
        <end position="474"/>
    </location>
</feature>
<dbReference type="EMBL" id="JBHUFB010000019">
    <property type="protein sequence ID" value="MFD1814524.1"/>
    <property type="molecule type" value="Genomic_DNA"/>
</dbReference>
<feature type="transmembrane region" description="Helical" evidence="2">
    <location>
        <begin position="141"/>
        <end position="163"/>
    </location>
</feature>
<evidence type="ECO:0008006" key="5">
    <source>
        <dbReference type="Google" id="ProtNLM"/>
    </source>
</evidence>
<proteinExistence type="predicted"/>
<keyword evidence="2" id="KW-0472">Membrane</keyword>
<accession>A0ABW4P8E4</accession>
<organism evidence="3 4">
    <name type="scientific">Rhodococcus gannanensis</name>
    <dbReference type="NCBI Taxonomy" id="1960308"/>
    <lineage>
        <taxon>Bacteria</taxon>
        <taxon>Bacillati</taxon>
        <taxon>Actinomycetota</taxon>
        <taxon>Actinomycetes</taxon>
        <taxon>Mycobacteriales</taxon>
        <taxon>Nocardiaceae</taxon>
        <taxon>Rhodococcus</taxon>
    </lineage>
</organism>
<keyword evidence="4" id="KW-1185">Reference proteome</keyword>
<name>A0ABW4P8E4_9NOCA</name>
<feature type="transmembrane region" description="Helical" evidence="2">
    <location>
        <begin position="18"/>
        <end position="42"/>
    </location>
</feature>
<dbReference type="Proteomes" id="UP001597286">
    <property type="component" value="Unassembled WGS sequence"/>
</dbReference>
<dbReference type="RefSeq" id="WP_378487007.1">
    <property type="nucleotide sequence ID" value="NZ_JBHUFB010000019.1"/>
</dbReference>
<evidence type="ECO:0000313" key="3">
    <source>
        <dbReference type="EMBL" id="MFD1814524.1"/>
    </source>
</evidence>
<protein>
    <recommendedName>
        <fullName evidence="5">Signal peptidase I</fullName>
    </recommendedName>
</protein>
<comment type="caution">
    <text evidence="3">The sequence shown here is derived from an EMBL/GenBank/DDBJ whole genome shotgun (WGS) entry which is preliminary data.</text>
</comment>
<gene>
    <name evidence="3" type="ORF">ACFSJG_20100</name>
</gene>
<keyword evidence="2" id="KW-0812">Transmembrane</keyword>
<feature type="region of interest" description="Disordered" evidence="1">
    <location>
        <begin position="168"/>
        <end position="189"/>
    </location>
</feature>
<keyword evidence="2" id="KW-1133">Transmembrane helix</keyword>
<dbReference type="CDD" id="cd06462">
    <property type="entry name" value="Peptidase_S24_S26"/>
    <property type="match status" value="1"/>
</dbReference>